<proteinExistence type="predicted"/>
<evidence type="ECO:0000256" key="1">
    <source>
        <dbReference type="SAM" id="SignalP"/>
    </source>
</evidence>
<dbReference type="EMBL" id="SMDR01000002">
    <property type="protein sequence ID" value="TNJ33657.1"/>
    <property type="molecule type" value="Genomic_DNA"/>
</dbReference>
<evidence type="ECO:0000313" key="2">
    <source>
        <dbReference type="EMBL" id="TNJ33657.1"/>
    </source>
</evidence>
<keyword evidence="3" id="KW-1185">Reference proteome</keyword>
<dbReference type="OrthoDB" id="9807854at2"/>
<feature type="signal peptide" evidence="1">
    <location>
        <begin position="1"/>
        <end position="30"/>
    </location>
</feature>
<comment type="caution">
    <text evidence="2">The sequence shown here is derived from an EMBL/GenBank/DDBJ whole genome shotgun (WGS) entry which is preliminary data.</text>
</comment>
<name>A0A5C4RSS9_9GAMM</name>
<dbReference type="SUPFAM" id="SSF56935">
    <property type="entry name" value="Porins"/>
    <property type="match status" value="1"/>
</dbReference>
<feature type="chain" id="PRO_5023145452" evidence="1">
    <location>
        <begin position="31"/>
        <end position="478"/>
    </location>
</feature>
<keyword evidence="1" id="KW-0732">Signal</keyword>
<dbReference type="Proteomes" id="UP000305760">
    <property type="component" value="Unassembled WGS sequence"/>
</dbReference>
<organism evidence="2 3">
    <name type="scientific">Arenimonas terrae</name>
    <dbReference type="NCBI Taxonomy" id="2546226"/>
    <lineage>
        <taxon>Bacteria</taxon>
        <taxon>Pseudomonadati</taxon>
        <taxon>Pseudomonadota</taxon>
        <taxon>Gammaproteobacteria</taxon>
        <taxon>Lysobacterales</taxon>
        <taxon>Lysobacteraceae</taxon>
        <taxon>Arenimonas</taxon>
    </lineage>
</organism>
<dbReference type="Pfam" id="PF07396">
    <property type="entry name" value="Porin_O_P"/>
    <property type="match status" value="1"/>
</dbReference>
<dbReference type="AlphaFoldDB" id="A0A5C4RSS9"/>
<evidence type="ECO:0000313" key="3">
    <source>
        <dbReference type="Proteomes" id="UP000305760"/>
    </source>
</evidence>
<dbReference type="Gene3D" id="2.40.160.10">
    <property type="entry name" value="Porin"/>
    <property type="match status" value="1"/>
</dbReference>
<gene>
    <name evidence="2" type="ORF">E1B00_09945</name>
</gene>
<accession>A0A5C4RSS9</accession>
<protein>
    <submittedName>
        <fullName evidence="2">Porin</fullName>
    </submittedName>
</protein>
<sequence>MNTHPSGGPMPRHTLLSLALLAAIAAPAQAAEPLTVEDLAERLRLLEQRLGTATPAETGADPVAALDQRLRILERQLEIQQEEAAVRATTAPVVAVGDKGLSVKTPKGDYEIRLRGLVQADHRAFLGNESPAFNDGFLFRRIRPTLEGNLGPLIAFRLTPELAGDSATLVDAYVDVKFDPRYTLRVGKLKGPVGLERLQSGGATALIERGFPTELAPNRDLGVQLQGELARGTVTYAAGVFNGAPDGRDAPTTDPDGELEFAGRLFFEPWKNEANALSGLGFGLAGSVGDKDGGGNSFLPRYRTPGQNVFFNYRAAVLADGRHTRISPQAWFYRNAFGLQAEAIRSEQEVSIGGVRSDLAHDAWQLTTSWVLTGEDAGYRGVVKPNRPFTGGGEGWGAFELVARYGELDVDDDAFGLYADPNLSASRSRAWGLGLNWYLTSNLKLVLNHTRAGFDGGATGGRDREDESTVFSRLQLAF</sequence>
<dbReference type="InterPro" id="IPR010870">
    <property type="entry name" value="Porin_O/P"/>
</dbReference>
<reference evidence="2 3" key="1">
    <citation type="submission" date="2019-03" db="EMBL/GenBank/DDBJ databases">
        <title>Arenimonas daejeonensis sp. nov., isolated from compost.</title>
        <authorList>
            <person name="Jeon C.O."/>
        </authorList>
    </citation>
    <scope>NUCLEOTIDE SEQUENCE [LARGE SCALE GENOMIC DNA]</scope>
    <source>
        <strain evidence="2 3">R29</strain>
    </source>
</reference>
<dbReference type="InterPro" id="IPR023614">
    <property type="entry name" value="Porin_dom_sf"/>
</dbReference>